<dbReference type="EMBL" id="GBHO01028701">
    <property type="protein sequence ID" value="JAG14903.1"/>
    <property type="molecule type" value="Transcribed_RNA"/>
</dbReference>
<feature type="non-terminal residue" evidence="2">
    <location>
        <position position="102"/>
    </location>
</feature>
<organism evidence="2">
    <name type="scientific">Lygus hesperus</name>
    <name type="common">Western plant bug</name>
    <dbReference type="NCBI Taxonomy" id="30085"/>
    <lineage>
        <taxon>Eukaryota</taxon>
        <taxon>Metazoa</taxon>
        <taxon>Ecdysozoa</taxon>
        <taxon>Arthropoda</taxon>
        <taxon>Hexapoda</taxon>
        <taxon>Insecta</taxon>
        <taxon>Pterygota</taxon>
        <taxon>Neoptera</taxon>
        <taxon>Paraneoptera</taxon>
        <taxon>Hemiptera</taxon>
        <taxon>Heteroptera</taxon>
        <taxon>Panheteroptera</taxon>
        <taxon>Cimicomorpha</taxon>
        <taxon>Miridae</taxon>
        <taxon>Mirini</taxon>
        <taxon>Lygus</taxon>
    </lineage>
</organism>
<dbReference type="AlphaFoldDB" id="A0A0A9X7U4"/>
<keyword evidence="1" id="KW-0175">Coiled coil</keyword>
<proteinExistence type="predicted"/>
<protein>
    <submittedName>
        <fullName evidence="2">Chaperone protein ClpB</fullName>
    </submittedName>
</protein>
<reference evidence="2" key="1">
    <citation type="journal article" date="2014" name="PLoS ONE">
        <title>Transcriptome-Based Identification of ABC Transporters in the Western Tarnished Plant Bug Lygus hesperus.</title>
        <authorList>
            <person name="Hull J.J."/>
            <person name="Chaney K."/>
            <person name="Geib S.M."/>
            <person name="Fabrick J.A."/>
            <person name="Brent C.S."/>
            <person name="Walsh D."/>
            <person name="Lavine L.C."/>
        </authorList>
    </citation>
    <scope>NUCLEOTIDE SEQUENCE</scope>
</reference>
<gene>
    <name evidence="2" type="primary">clpB_7</name>
    <name evidence="2" type="ORF">CM83_102641</name>
</gene>
<sequence length="102" mass="11212">EGVFVTSCRDAKLSVAKAKDSLGCMREIFKEMAMTMIALELKINGMHGELKAGERQDHTAGLMEVLQTTAGKLNGIEEKMEDLKLRSVESNAQGHMMNVDRG</sequence>
<feature type="non-terminal residue" evidence="2">
    <location>
        <position position="1"/>
    </location>
</feature>
<evidence type="ECO:0000256" key="1">
    <source>
        <dbReference type="SAM" id="Coils"/>
    </source>
</evidence>
<reference evidence="2" key="2">
    <citation type="submission" date="2014-07" db="EMBL/GenBank/DDBJ databases">
        <authorList>
            <person name="Hull J."/>
        </authorList>
    </citation>
    <scope>NUCLEOTIDE SEQUENCE</scope>
</reference>
<accession>A0A0A9X7U4</accession>
<name>A0A0A9X7U4_LYGHE</name>
<evidence type="ECO:0000313" key="2">
    <source>
        <dbReference type="EMBL" id="JAG14903.1"/>
    </source>
</evidence>
<feature type="coiled-coil region" evidence="1">
    <location>
        <begin position="66"/>
        <end position="93"/>
    </location>
</feature>